<dbReference type="STRING" id="930152.SAMN05216565_107116"/>
<reference evidence="2" key="1">
    <citation type="submission" date="2016-10" db="EMBL/GenBank/DDBJ databases">
        <authorList>
            <person name="Varghese N."/>
            <person name="Submissions S."/>
        </authorList>
    </citation>
    <scope>NUCLEOTIDE SEQUENCE [LARGE SCALE GENOMIC DNA]</scope>
    <source>
        <strain evidence="2">IBRC-M10078</strain>
    </source>
</reference>
<keyword evidence="2" id="KW-1185">Reference proteome</keyword>
<dbReference type="OrthoDB" id="2936917at2"/>
<gene>
    <name evidence="1" type="ORF">SAMN05216565_107116</name>
</gene>
<name>A0A1H0VNX1_9BACI</name>
<organism evidence="1 2">
    <name type="scientific">Litchfieldia salsa</name>
    <dbReference type="NCBI Taxonomy" id="930152"/>
    <lineage>
        <taxon>Bacteria</taxon>
        <taxon>Bacillati</taxon>
        <taxon>Bacillota</taxon>
        <taxon>Bacilli</taxon>
        <taxon>Bacillales</taxon>
        <taxon>Bacillaceae</taxon>
        <taxon>Litchfieldia</taxon>
    </lineage>
</organism>
<dbReference type="AlphaFoldDB" id="A0A1H0VNX1"/>
<sequence length="100" mass="11834">MGYLSQVKSNGKQYIYLTEYIGNQKYSTKKEHHVYAFGEVRMALIRMRRWRRKFSSEFPEELKSLGYNADDLKVWIETIQTGKTSNGRKFGVTIKKRAVF</sequence>
<evidence type="ECO:0000313" key="1">
    <source>
        <dbReference type="EMBL" id="SDP80217.1"/>
    </source>
</evidence>
<dbReference type="RefSeq" id="WP_090855791.1">
    <property type="nucleotide sequence ID" value="NZ_FNJU01000007.1"/>
</dbReference>
<evidence type="ECO:0000313" key="2">
    <source>
        <dbReference type="Proteomes" id="UP000199159"/>
    </source>
</evidence>
<dbReference type="Proteomes" id="UP000199159">
    <property type="component" value="Unassembled WGS sequence"/>
</dbReference>
<protein>
    <submittedName>
        <fullName evidence="1">Uncharacterized protein</fullName>
    </submittedName>
</protein>
<proteinExistence type="predicted"/>
<accession>A0A1H0VNX1</accession>
<dbReference type="EMBL" id="FNJU01000007">
    <property type="protein sequence ID" value="SDP80217.1"/>
    <property type="molecule type" value="Genomic_DNA"/>
</dbReference>